<gene>
    <name evidence="1" type="ORF">Cch02nite_49720</name>
</gene>
<keyword evidence="2" id="KW-1185">Reference proteome</keyword>
<dbReference type="Proteomes" id="UP000619293">
    <property type="component" value="Unassembled WGS sequence"/>
</dbReference>
<protein>
    <submittedName>
        <fullName evidence="1">Uncharacterized protein</fullName>
    </submittedName>
</protein>
<proteinExistence type="predicted"/>
<accession>A0A8J3NTC5</accession>
<sequence>MVPAMISADSQQQARSLVYGHSQLHDSLAFADAANAAEEAAEIEAIAAARTWGEARGLRTRHVNNPAAVDDDDPDMQPDDAPFDISKLTAVAEGDWPPMVTARALDLLPHDLQARFASSGFTTLNGDFLYIPAERETELVAELRDRGIEVTRDNTLINALDGRSFAPLD</sequence>
<reference evidence="1 2" key="1">
    <citation type="submission" date="2021-01" db="EMBL/GenBank/DDBJ databases">
        <title>Whole genome shotgun sequence of Catellatospora chokoriensis NBRC 107358.</title>
        <authorList>
            <person name="Komaki H."/>
            <person name="Tamura T."/>
        </authorList>
    </citation>
    <scope>NUCLEOTIDE SEQUENCE [LARGE SCALE GENOMIC DNA]</scope>
    <source>
        <strain evidence="1 2">NBRC 107358</strain>
    </source>
</reference>
<comment type="caution">
    <text evidence="1">The sequence shown here is derived from an EMBL/GenBank/DDBJ whole genome shotgun (WGS) entry which is preliminary data.</text>
</comment>
<organism evidence="1 2">
    <name type="scientific">Catellatospora chokoriensis</name>
    <dbReference type="NCBI Taxonomy" id="310353"/>
    <lineage>
        <taxon>Bacteria</taxon>
        <taxon>Bacillati</taxon>
        <taxon>Actinomycetota</taxon>
        <taxon>Actinomycetes</taxon>
        <taxon>Micromonosporales</taxon>
        <taxon>Micromonosporaceae</taxon>
        <taxon>Catellatospora</taxon>
    </lineage>
</organism>
<evidence type="ECO:0000313" key="1">
    <source>
        <dbReference type="EMBL" id="GIF91528.1"/>
    </source>
</evidence>
<dbReference type="AlphaFoldDB" id="A0A8J3NTC5"/>
<evidence type="ECO:0000313" key="2">
    <source>
        <dbReference type="Proteomes" id="UP000619293"/>
    </source>
</evidence>
<name>A0A8J3NTC5_9ACTN</name>
<dbReference type="EMBL" id="BONG01000033">
    <property type="protein sequence ID" value="GIF91528.1"/>
    <property type="molecule type" value="Genomic_DNA"/>
</dbReference>